<dbReference type="EMBL" id="ML119648">
    <property type="protein sequence ID" value="RPA86929.1"/>
    <property type="molecule type" value="Genomic_DNA"/>
</dbReference>
<dbReference type="AlphaFoldDB" id="A0A3N4IM24"/>
<feature type="compositionally biased region" description="Polar residues" evidence="7">
    <location>
        <begin position="1"/>
        <end position="28"/>
    </location>
</feature>
<dbReference type="InterPro" id="IPR036859">
    <property type="entry name" value="CAP-Gly_dom_sf"/>
</dbReference>
<feature type="compositionally biased region" description="Polar residues" evidence="7">
    <location>
        <begin position="606"/>
        <end position="617"/>
    </location>
</feature>
<evidence type="ECO:0000256" key="3">
    <source>
        <dbReference type="ARBA" id="ARBA00022701"/>
    </source>
</evidence>
<feature type="region of interest" description="Disordered" evidence="7">
    <location>
        <begin position="1"/>
        <end position="56"/>
    </location>
</feature>
<feature type="compositionally biased region" description="Polar residues" evidence="7">
    <location>
        <begin position="183"/>
        <end position="200"/>
    </location>
</feature>
<proteinExistence type="predicted"/>
<dbReference type="GO" id="GO:0005874">
    <property type="term" value="C:microtubule"/>
    <property type="evidence" value="ECO:0007669"/>
    <property type="project" value="UniProtKB-KW"/>
</dbReference>
<feature type="compositionally biased region" description="Basic and acidic residues" evidence="7">
    <location>
        <begin position="620"/>
        <end position="629"/>
    </location>
</feature>
<accession>A0A3N4IM24</accession>
<dbReference type="Pfam" id="PF01302">
    <property type="entry name" value="CAP_GLY"/>
    <property type="match status" value="1"/>
</dbReference>
<feature type="compositionally biased region" description="Polar residues" evidence="7">
    <location>
        <begin position="787"/>
        <end position="810"/>
    </location>
</feature>
<feature type="region of interest" description="Disordered" evidence="7">
    <location>
        <begin position="596"/>
        <end position="706"/>
    </location>
</feature>
<evidence type="ECO:0000259" key="8">
    <source>
        <dbReference type="PROSITE" id="PS50245"/>
    </source>
</evidence>
<dbReference type="PANTHER" id="PTHR18916">
    <property type="entry name" value="DYNACTIN 1-RELATED MICROTUBULE-BINDING"/>
    <property type="match status" value="1"/>
</dbReference>
<sequence>MQSRKPSYNQLNADSLAQLPDSTGTYGLSTPMKRAGFSDTRSASRQGGDIDIGDKVDAPGGLYGTVRFIGPVRGKPGVFVGVELDRELSGKGKNDGSVEGTQYFQTAAPNSGIFLPLSKAAKRQSGSHAPQTPTNSRGLQQPPSLAPPRSESPAELPRTPKKGTPGLRTPGRPGASGRESPSRRSVSQAGRSLLTPQTPRSGVAGSRNVVSPSPSGKLNPPRLRNNSINKSMDGGRPGTGGGSRVVSARVPASAMGRAPPSAKQRSFSSMDHSRQFQRGGSDDIPALPPDLVAGLGQRSPTRSEDRERGSPLRSPSRQVNLPPKVDKSVEEIMSLKSQLAEKESQLQEQSNALMEMEGALTELQNLVQDAAQQEINSPNRNSEFDGADAIQLRQMLRDKNEKIQELTAEFDSHREDFRSTIDALELASQETERVYEKRIEELMNEIRDLQERDQEMENVSQQLGQLTEIVNELEEGLEDARRGEAEARSEVEFLRGEVERVREELRRERERNAMAAREPTVDEIEKRDDEIRGLRAIIQSLGSGAALPENQGTESINGEVRVEKEKRERLEREIRELQSLISNKISREEELEKEIKDLRSRKRNHSGSVTSLNSPYSPSGKDRNERESRATIGSWRSRHGANASVTSLKPGAAEVTREPSPLRDLSHQNSTASLNNPGNLSPIPHPHTDSEDDAGAETELDDGPSDEETALWCEICEKSGHDILSCNSMFSSLNPDTSAPMTDEHKMRLAEKKKSVHLPAAPPLPEPTSTHPMPQRNGFDISEKASTDNLKSNNSTLSARGNFDMNSSMQGPVGGKENTEIDEGKWCALCERDGHDSTDCPFDEF</sequence>
<feature type="region of interest" description="Disordered" evidence="7">
    <location>
        <begin position="545"/>
        <end position="565"/>
    </location>
</feature>
<dbReference type="SMART" id="SM01052">
    <property type="entry name" value="CAP_GLY"/>
    <property type="match status" value="1"/>
</dbReference>
<dbReference type="InterPro" id="IPR032108">
    <property type="entry name" value="CLIP1_ZNF"/>
</dbReference>
<dbReference type="InterPro" id="IPR000938">
    <property type="entry name" value="CAP-Gly_domain"/>
</dbReference>
<evidence type="ECO:0000256" key="6">
    <source>
        <dbReference type="ARBA" id="ARBA00023212"/>
    </source>
</evidence>
<keyword evidence="4" id="KW-0677">Repeat</keyword>
<dbReference type="STRING" id="1160509.A0A3N4IM24"/>
<feature type="compositionally biased region" description="Low complexity" evidence="7">
    <location>
        <begin position="163"/>
        <end position="173"/>
    </location>
</feature>
<keyword evidence="3" id="KW-0493">Microtubule</keyword>
<dbReference type="Proteomes" id="UP000275078">
    <property type="component" value="Unassembled WGS sequence"/>
</dbReference>
<dbReference type="PROSITE" id="PS50245">
    <property type="entry name" value="CAP_GLY_2"/>
    <property type="match status" value="1"/>
</dbReference>
<keyword evidence="5" id="KW-0175">Coiled coil</keyword>
<organism evidence="9 10">
    <name type="scientific">Ascobolus immersus RN42</name>
    <dbReference type="NCBI Taxonomy" id="1160509"/>
    <lineage>
        <taxon>Eukaryota</taxon>
        <taxon>Fungi</taxon>
        <taxon>Dikarya</taxon>
        <taxon>Ascomycota</taxon>
        <taxon>Pezizomycotina</taxon>
        <taxon>Pezizomycetes</taxon>
        <taxon>Pezizales</taxon>
        <taxon>Ascobolaceae</taxon>
        <taxon>Ascobolus</taxon>
    </lineage>
</organism>
<feature type="compositionally biased region" description="Polar residues" evidence="7">
    <location>
        <begin position="124"/>
        <end position="143"/>
    </location>
</feature>
<evidence type="ECO:0000256" key="5">
    <source>
        <dbReference type="ARBA" id="ARBA00023054"/>
    </source>
</evidence>
<keyword evidence="2" id="KW-0963">Cytoplasm</keyword>
<dbReference type="OrthoDB" id="2130750at2759"/>
<feature type="compositionally biased region" description="Basic and acidic residues" evidence="7">
    <location>
        <begin position="655"/>
        <end position="666"/>
    </location>
</feature>
<feature type="compositionally biased region" description="Acidic residues" evidence="7">
    <location>
        <begin position="690"/>
        <end position="706"/>
    </location>
</feature>
<evidence type="ECO:0000256" key="7">
    <source>
        <dbReference type="SAM" id="MobiDB-lite"/>
    </source>
</evidence>
<keyword evidence="10" id="KW-1185">Reference proteome</keyword>
<keyword evidence="6" id="KW-0206">Cytoskeleton</keyword>
<dbReference type="SUPFAM" id="SSF74924">
    <property type="entry name" value="Cap-Gly domain"/>
    <property type="match status" value="1"/>
</dbReference>
<evidence type="ECO:0000256" key="1">
    <source>
        <dbReference type="ARBA" id="ARBA00004245"/>
    </source>
</evidence>
<name>A0A3N4IM24_ASCIM</name>
<feature type="region of interest" description="Disordered" evidence="7">
    <location>
        <begin position="752"/>
        <end position="819"/>
    </location>
</feature>
<dbReference type="Gene3D" id="2.30.30.190">
    <property type="entry name" value="CAP Gly-rich-like domain"/>
    <property type="match status" value="1"/>
</dbReference>
<comment type="subcellular location">
    <subcellularLocation>
        <location evidence="1">Cytoplasm</location>
        <location evidence="1">Cytoskeleton</location>
    </subcellularLocation>
</comment>
<evidence type="ECO:0000313" key="10">
    <source>
        <dbReference type="Proteomes" id="UP000275078"/>
    </source>
</evidence>
<feature type="compositionally biased region" description="Basic and acidic residues" evidence="7">
    <location>
        <begin position="301"/>
        <end position="310"/>
    </location>
</feature>
<dbReference type="Gene3D" id="1.20.5.1700">
    <property type="match status" value="1"/>
</dbReference>
<feature type="region of interest" description="Disordered" evidence="7">
    <location>
        <begin position="115"/>
        <end position="327"/>
    </location>
</feature>
<feature type="domain" description="CAP-Gly" evidence="8">
    <location>
        <begin position="70"/>
        <end position="116"/>
    </location>
</feature>
<protein>
    <recommendedName>
        <fullName evidence="8">CAP-Gly domain-containing protein</fullName>
    </recommendedName>
</protein>
<dbReference type="Pfam" id="PF16641">
    <property type="entry name" value="CLIP1_ZNF"/>
    <property type="match status" value="2"/>
</dbReference>
<dbReference type="PROSITE" id="PS00845">
    <property type="entry name" value="CAP_GLY_1"/>
    <property type="match status" value="1"/>
</dbReference>
<evidence type="ECO:0000313" key="9">
    <source>
        <dbReference type="EMBL" id="RPA86929.1"/>
    </source>
</evidence>
<feature type="compositionally biased region" description="Polar residues" evidence="7">
    <location>
        <begin position="667"/>
        <end position="679"/>
    </location>
</feature>
<gene>
    <name evidence="9" type="ORF">BJ508DRAFT_411081</name>
</gene>
<evidence type="ECO:0000256" key="4">
    <source>
        <dbReference type="ARBA" id="ARBA00022737"/>
    </source>
</evidence>
<reference evidence="9 10" key="1">
    <citation type="journal article" date="2018" name="Nat. Ecol. Evol.">
        <title>Pezizomycetes genomes reveal the molecular basis of ectomycorrhizal truffle lifestyle.</title>
        <authorList>
            <person name="Murat C."/>
            <person name="Payen T."/>
            <person name="Noel B."/>
            <person name="Kuo A."/>
            <person name="Morin E."/>
            <person name="Chen J."/>
            <person name="Kohler A."/>
            <person name="Krizsan K."/>
            <person name="Balestrini R."/>
            <person name="Da Silva C."/>
            <person name="Montanini B."/>
            <person name="Hainaut M."/>
            <person name="Levati E."/>
            <person name="Barry K.W."/>
            <person name="Belfiori B."/>
            <person name="Cichocki N."/>
            <person name="Clum A."/>
            <person name="Dockter R.B."/>
            <person name="Fauchery L."/>
            <person name="Guy J."/>
            <person name="Iotti M."/>
            <person name="Le Tacon F."/>
            <person name="Lindquist E.A."/>
            <person name="Lipzen A."/>
            <person name="Malagnac F."/>
            <person name="Mello A."/>
            <person name="Molinier V."/>
            <person name="Miyauchi S."/>
            <person name="Poulain J."/>
            <person name="Riccioni C."/>
            <person name="Rubini A."/>
            <person name="Sitrit Y."/>
            <person name="Splivallo R."/>
            <person name="Traeger S."/>
            <person name="Wang M."/>
            <person name="Zifcakova L."/>
            <person name="Wipf D."/>
            <person name="Zambonelli A."/>
            <person name="Paolocci F."/>
            <person name="Nowrousian M."/>
            <person name="Ottonello S."/>
            <person name="Baldrian P."/>
            <person name="Spatafora J.W."/>
            <person name="Henrissat B."/>
            <person name="Nagy L.G."/>
            <person name="Aury J.M."/>
            <person name="Wincker P."/>
            <person name="Grigoriev I.V."/>
            <person name="Bonfante P."/>
            <person name="Martin F.M."/>
        </authorList>
    </citation>
    <scope>NUCLEOTIDE SEQUENCE [LARGE SCALE GENOMIC DNA]</scope>
    <source>
        <strain evidence="9 10">RN42</strain>
    </source>
</reference>
<evidence type="ECO:0000256" key="2">
    <source>
        <dbReference type="ARBA" id="ARBA00022490"/>
    </source>
</evidence>